<dbReference type="PANTHER" id="PTHR36836">
    <property type="entry name" value="COLANIC ACID BIOSYNTHESIS PROTEIN WCAK"/>
    <property type="match status" value="1"/>
</dbReference>
<dbReference type="AlphaFoldDB" id="A0A7X6IX52"/>
<evidence type="ECO:0000313" key="2">
    <source>
        <dbReference type="Proteomes" id="UP000540266"/>
    </source>
</evidence>
<dbReference type="PANTHER" id="PTHR36836:SF1">
    <property type="entry name" value="COLANIC ACID BIOSYNTHESIS PROTEIN WCAK"/>
    <property type="match status" value="1"/>
</dbReference>
<gene>
    <name evidence="1" type="ORF">HER27_002805</name>
</gene>
<proteinExistence type="predicted"/>
<accession>A0A7X6IX52</accession>
<dbReference type="EMBL" id="CP064931">
    <property type="protein sequence ID" value="QPK09518.1"/>
    <property type="molecule type" value="Genomic_DNA"/>
</dbReference>
<sequence length="448" mass="50176">MLILIENTVCLNAGDAAIMLAIIRILRRTFGEQSEFVVFDSNPEVAARYYPDIKFRPLTTPLTAAPSMSLPLIGKRMARRIRRKIGGLKKREFLRLLNSAKNNNGSVGWSPLLTKQTRENIALYAKADLVVSTGGTYLVEHYDLSTRFEEFEKDLTLDKPLVLFTQSLGPFNKPENQRRVKSIVDQVRVALLRDEKSENNLRAIGVEHDRLKVISDSVFAFADMERLSKRQRSERSEKLRVAVSVRDWAHFDGLSPQEGMARYKSAVSQAISELVKTRNAEVTFLSTCQGIPEYHYDDSIVAQAIADGLDAETRKSVSVDSGFYGPDALLKKVTDFDFVISTRMHMAILSLCAGVPVLPISYEFKTTELYQGLSQSQWVTDISHIEPVSFTQRVLDFTEHLDEFYQAAAPRIREQSASAWSAGPLIQASLSSQPTHVTVGAKPIKQAS</sequence>
<dbReference type="GO" id="GO:0016740">
    <property type="term" value="F:transferase activity"/>
    <property type="evidence" value="ECO:0007669"/>
    <property type="project" value="UniProtKB-KW"/>
</dbReference>
<dbReference type="RefSeq" id="WP_167860673.1">
    <property type="nucleotide sequence ID" value="NZ_CP064931.1"/>
</dbReference>
<dbReference type="InterPro" id="IPR007345">
    <property type="entry name" value="Polysacch_pyruvyl_Trfase"/>
</dbReference>
<reference evidence="1 2" key="1">
    <citation type="submission" date="2020-11" db="EMBL/GenBank/DDBJ databases">
        <title>Indigenous Rhizobia Nodulating Common beans in Western Kenya.</title>
        <authorList>
            <person name="Wekesa C.S."/>
            <person name="Oelmueller R."/>
            <person name="Furch A.C."/>
        </authorList>
    </citation>
    <scope>NUCLEOTIDE SEQUENCE [LARGE SCALE GENOMIC DNA]</scope>
    <source>
        <strain evidence="2">BS3</strain>
    </source>
</reference>
<evidence type="ECO:0000313" key="1">
    <source>
        <dbReference type="EMBL" id="QPK09518.1"/>
    </source>
</evidence>
<dbReference type="Proteomes" id="UP000540266">
    <property type="component" value="Chromosome"/>
</dbReference>
<protein>
    <submittedName>
        <fullName evidence="1">Polysaccharide pyruvyl transferase family protein</fullName>
    </submittedName>
</protein>
<organism evidence="1 2">
    <name type="scientific">Rhizobium phaseoli</name>
    <dbReference type="NCBI Taxonomy" id="396"/>
    <lineage>
        <taxon>Bacteria</taxon>
        <taxon>Pseudomonadati</taxon>
        <taxon>Pseudomonadota</taxon>
        <taxon>Alphaproteobacteria</taxon>
        <taxon>Hyphomicrobiales</taxon>
        <taxon>Rhizobiaceae</taxon>
        <taxon>Rhizobium/Agrobacterium group</taxon>
        <taxon>Rhizobium</taxon>
    </lineage>
</organism>
<keyword evidence="1" id="KW-0808">Transferase</keyword>
<dbReference type="Pfam" id="PF04230">
    <property type="entry name" value="PS_pyruv_trans"/>
    <property type="match status" value="1"/>
</dbReference>
<name>A0A7X6IX52_9HYPH</name>